<name>A0A8T0ETN3_ARGBR</name>
<dbReference type="Proteomes" id="UP000807504">
    <property type="component" value="Unassembled WGS sequence"/>
</dbReference>
<dbReference type="EMBL" id="JABXBU010001863">
    <property type="protein sequence ID" value="KAF8781665.1"/>
    <property type="molecule type" value="Genomic_DNA"/>
</dbReference>
<accession>A0A8T0ETN3</accession>
<organism evidence="1 2">
    <name type="scientific">Argiope bruennichi</name>
    <name type="common">Wasp spider</name>
    <name type="synonym">Aranea bruennichi</name>
    <dbReference type="NCBI Taxonomy" id="94029"/>
    <lineage>
        <taxon>Eukaryota</taxon>
        <taxon>Metazoa</taxon>
        <taxon>Ecdysozoa</taxon>
        <taxon>Arthropoda</taxon>
        <taxon>Chelicerata</taxon>
        <taxon>Arachnida</taxon>
        <taxon>Araneae</taxon>
        <taxon>Araneomorphae</taxon>
        <taxon>Entelegynae</taxon>
        <taxon>Araneoidea</taxon>
        <taxon>Araneidae</taxon>
        <taxon>Argiope</taxon>
    </lineage>
</organism>
<comment type="caution">
    <text evidence="1">The sequence shown here is derived from an EMBL/GenBank/DDBJ whole genome shotgun (WGS) entry which is preliminary data.</text>
</comment>
<dbReference type="AlphaFoldDB" id="A0A8T0ETN3"/>
<sequence>MEYLHLSIWRYSYGISYLHMEYMEIHLEYLHLSIWRYSYGISITIGIYGDSSGISPSINMEIFIWNIISPYGCMEIHLEYLHLSYGDIHMEYRITIWNIWRFIWNISIYQYGDIHMEYHISIWNVWRFIWKISIYQYGDIHMEYRISIWNIWRFIWNISIYQYGDIHMEYHISIWNIWRFIWNIISPYGIYGDS</sequence>
<proteinExistence type="predicted"/>
<gene>
    <name evidence="1" type="ORF">HNY73_012040</name>
</gene>
<protein>
    <submittedName>
        <fullName evidence="1">Uncharacterized protein</fullName>
    </submittedName>
</protein>
<evidence type="ECO:0000313" key="1">
    <source>
        <dbReference type="EMBL" id="KAF8781665.1"/>
    </source>
</evidence>
<evidence type="ECO:0000313" key="2">
    <source>
        <dbReference type="Proteomes" id="UP000807504"/>
    </source>
</evidence>
<keyword evidence="2" id="KW-1185">Reference proteome</keyword>
<reference evidence="1" key="2">
    <citation type="submission" date="2020-06" db="EMBL/GenBank/DDBJ databases">
        <authorList>
            <person name="Sheffer M."/>
        </authorList>
    </citation>
    <scope>NUCLEOTIDE SEQUENCE</scope>
</reference>
<reference evidence="1" key="1">
    <citation type="journal article" date="2020" name="bioRxiv">
        <title>Chromosome-level reference genome of the European wasp spider Argiope bruennichi: a resource for studies on range expansion and evolutionary adaptation.</title>
        <authorList>
            <person name="Sheffer M.M."/>
            <person name="Hoppe A."/>
            <person name="Krehenwinkel H."/>
            <person name="Uhl G."/>
            <person name="Kuss A.W."/>
            <person name="Jensen L."/>
            <person name="Jensen C."/>
            <person name="Gillespie R.G."/>
            <person name="Hoff K.J."/>
            <person name="Prost S."/>
        </authorList>
    </citation>
    <scope>NUCLEOTIDE SEQUENCE</scope>
</reference>